<accession>A0ABX0XKY4</accession>
<proteinExistence type="predicted"/>
<keyword evidence="2" id="KW-1185">Reference proteome</keyword>
<comment type="caution">
    <text evidence="1">The sequence shown here is derived from an EMBL/GenBank/DDBJ whole genome shotgun (WGS) entry which is preliminary data.</text>
</comment>
<evidence type="ECO:0000313" key="1">
    <source>
        <dbReference type="EMBL" id="NJC33895.1"/>
    </source>
</evidence>
<dbReference type="EMBL" id="JAATJE010000001">
    <property type="protein sequence ID" value="NJC33895.1"/>
    <property type="molecule type" value="Genomic_DNA"/>
</dbReference>
<sequence>MMVRVPDRADAAARAARCFAIARSAAGDRHGAVARGEAIVRAAGLDLDDFDVPGRWRPIRGRA</sequence>
<dbReference type="Proteomes" id="UP000734218">
    <property type="component" value="Unassembled WGS sequence"/>
</dbReference>
<dbReference type="RefSeq" id="WP_167953820.1">
    <property type="nucleotide sequence ID" value="NZ_JAATJE010000001.1"/>
</dbReference>
<protein>
    <submittedName>
        <fullName evidence="1">Uncharacterized protein</fullName>
    </submittedName>
</protein>
<gene>
    <name evidence="1" type="ORF">GGR88_001369</name>
</gene>
<name>A0ABX0XKY4_9SPHN</name>
<evidence type="ECO:0000313" key="2">
    <source>
        <dbReference type="Proteomes" id="UP000734218"/>
    </source>
</evidence>
<organism evidence="1 2">
    <name type="scientific">Sphingomonas jejuensis</name>
    <dbReference type="NCBI Taxonomy" id="904715"/>
    <lineage>
        <taxon>Bacteria</taxon>
        <taxon>Pseudomonadati</taxon>
        <taxon>Pseudomonadota</taxon>
        <taxon>Alphaproteobacteria</taxon>
        <taxon>Sphingomonadales</taxon>
        <taxon>Sphingomonadaceae</taxon>
        <taxon>Sphingomonas</taxon>
    </lineage>
</organism>
<reference evidence="1 2" key="1">
    <citation type="submission" date="2020-03" db="EMBL/GenBank/DDBJ databases">
        <title>Genomic Encyclopedia of Type Strains, Phase IV (KMG-IV): sequencing the most valuable type-strain genomes for metagenomic binning, comparative biology and taxonomic classification.</title>
        <authorList>
            <person name="Goeker M."/>
        </authorList>
    </citation>
    <scope>NUCLEOTIDE SEQUENCE [LARGE SCALE GENOMIC DNA]</scope>
    <source>
        <strain evidence="1 2">DSM 27651</strain>
    </source>
</reference>